<comment type="subcellular location">
    <subcellularLocation>
        <location evidence="1">Cytoplasm</location>
        <location evidence="1">Cytosol</location>
    </subcellularLocation>
</comment>
<dbReference type="EMBL" id="CDGJ01000060">
    <property type="protein sequence ID" value="CEJ07591.1"/>
    <property type="molecule type" value="Genomic_DNA"/>
</dbReference>
<dbReference type="Pfam" id="PF02561">
    <property type="entry name" value="FliS"/>
    <property type="match status" value="1"/>
</dbReference>
<dbReference type="EMBL" id="LR746496">
    <property type="protein sequence ID" value="CAA7603181.1"/>
    <property type="molecule type" value="Genomic_DNA"/>
</dbReference>
<comment type="similarity">
    <text evidence="2">Belongs to the FliS family.</text>
</comment>
<dbReference type="CDD" id="cd16098">
    <property type="entry name" value="FliS"/>
    <property type="match status" value="1"/>
</dbReference>
<gene>
    <name evidence="7" type="ORF">DEACI_2057</name>
    <name evidence="6" type="ORF">DEACI_4004</name>
</gene>
<dbReference type="GO" id="GO:0071973">
    <property type="term" value="P:bacterial-type flagellum-dependent cell motility"/>
    <property type="evidence" value="ECO:0007669"/>
    <property type="project" value="TreeGrafter"/>
</dbReference>
<sequence>MNTATPERLLVMLYDGLLRFMSEAGLALKDRQYEQAHRALIRAQEIVLELRSTLKREIAPELADSLHSLYTFFYEKLIEANRTKTLQPLAEITGMVTELRNSFQQAEQKVLAAKEGRECV</sequence>
<dbReference type="GO" id="GO:0005829">
    <property type="term" value="C:cytosol"/>
    <property type="evidence" value="ECO:0007669"/>
    <property type="project" value="UniProtKB-SubCell"/>
</dbReference>
<evidence type="ECO:0000256" key="4">
    <source>
        <dbReference type="ARBA" id="ARBA00022795"/>
    </source>
</evidence>
<accession>A0A8S0X1J3</accession>
<keyword evidence="6" id="KW-0282">Flagellum</keyword>
<evidence type="ECO:0000313" key="8">
    <source>
        <dbReference type="Proteomes" id="UP001071230"/>
    </source>
</evidence>
<dbReference type="SUPFAM" id="SSF101116">
    <property type="entry name" value="Flagellar export chaperone FliS"/>
    <property type="match status" value="1"/>
</dbReference>
<dbReference type="InterPro" id="IPR003713">
    <property type="entry name" value="FliS"/>
</dbReference>
<keyword evidence="8" id="KW-1185">Reference proteome</keyword>
<dbReference type="GO" id="GO:0044780">
    <property type="term" value="P:bacterial-type flagellum assembly"/>
    <property type="evidence" value="ECO:0007669"/>
    <property type="project" value="InterPro"/>
</dbReference>
<evidence type="ECO:0000256" key="5">
    <source>
        <dbReference type="ARBA" id="ARBA00023186"/>
    </source>
</evidence>
<protein>
    <submittedName>
        <fullName evidence="6">Flagellar protein FliS</fullName>
    </submittedName>
</protein>
<dbReference type="AlphaFoldDB" id="A0A8S0X1J3"/>
<dbReference type="PANTHER" id="PTHR34773:SF1">
    <property type="entry name" value="FLAGELLAR SECRETION CHAPERONE FLIS"/>
    <property type="match status" value="1"/>
</dbReference>
<keyword evidence="5" id="KW-0143">Chaperone</keyword>
<evidence type="ECO:0000313" key="7">
    <source>
        <dbReference type="EMBL" id="CEJ07591.1"/>
    </source>
</evidence>
<proteinExistence type="inferred from homology"/>
<dbReference type="NCBIfam" id="TIGR00208">
    <property type="entry name" value="fliS"/>
    <property type="match status" value="1"/>
</dbReference>
<keyword evidence="6" id="KW-0969">Cilium</keyword>
<evidence type="ECO:0000256" key="1">
    <source>
        <dbReference type="ARBA" id="ARBA00004514"/>
    </source>
</evidence>
<evidence type="ECO:0000256" key="2">
    <source>
        <dbReference type="ARBA" id="ARBA00008787"/>
    </source>
</evidence>
<dbReference type="Proteomes" id="UP000836597">
    <property type="component" value="Chromosome"/>
</dbReference>
<reference evidence="6" key="2">
    <citation type="submission" date="2020-01" db="EMBL/GenBank/DDBJ databases">
        <authorList>
            <person name="Hornung B."/>
        </authorList>
    </citation>
    <scope>NUCLEOTIDE SEQUENCE</scope>
    <source>
        <strain evidence="6">PacBioINE</strain>
    </source>
</reference>
<dbReference type="PANTHER" id="PTHR34773">
    <property type="entry name" value="FLAGELLAR SECRETION CHAPERONE FLIS"/>
    <property type="match status" value="1"/>
</dbReference>
<dbReference type="Proteomes" id="UP001071230">
    <property type="component" value="Unassembled WGS sequence"/>
</dbReference>
<evidence type="ECO:0000256" key="3">
    <source>
        <dbReference type="ARBA" id="ARBA00022490"/>
    </source>
</evidence>
<dbReference type="Gene3D" id="1.20.120.340">
    <property type="entry name" value="Flagellar protein FliS"/>
    <property type="match status" value="1"/>
</dbReference>
<name>A0A8S0X1J3_9FIRM</name>
<reference evidence="7" key="1">
    <citation type="submission" date="2014-11" db="EMBL/GenBank/DDBJ databases">
        <authorList>
            <person name="Hornung B.V."/>
        </authorList>
    </citation>
    <scope>NUCLEOTIDE SEQUENCE</scope>
    <source>
        <strain evidence="7">INE</strain>
    </source>
</reference>
<dbReference type="InterPro" id="IPR036584">
    <property type="entry name" value="FliS_sf"/>
</dbReference>
<evidence type="ECO:0000313" key="6">
    <source>
        <dbReference type="EMBL" id="CAA7603181.1"/>
    </source>
</evidence>
<keyword evidence="6" id="KW-0966">Cell projection</keyword>
<dbReference type="KEGG" id="aacx:DEACI_4004"/>
<keyword evidence="3" id="KW-0963">Cytoplasm</keyword>
<dbReference type="PIRSF" id="PIRSF039090">
    <property type="entry name" value="Flis"/>
    <property type="match status" value="1"/>
</dbReference>
<organism evidence="6">
    <name type="scientific">Acididesulfobacillus acetoxydans</name>
    <dbReference type="NCBI Taxonomy" id="1561005"/>
    <lineage>
        <taxon>Bacteria</taxon>
        <taxon>Bacillati</taxon>
        <taxon>Bacillota</taxon>
        <taxon>Clostridia</taxon>
        <taxon>Eubacteriales</taxon>
        <taxon>Peptococcaceae</taxon>
        <taxon>Acididesulfobacillus</taxon>
    </lineage>
</organism>
<keyword evidence="4" id="KW-1005">Bacterial flagellum biogenesis</keyword>